<comment type="subunit">
    <text evidence="7">The basal body constitutes a major portion of the flagellar organelle and consists of four rings (L,P,S, and M) mounted on a central rod.</text>
</comment>
<keyword evidence="6 7" id="KW-0998">Cell outer membrane</keyword>
<keyword evidence="10" id="KW-1185">Reference proteome</keyword>
<dbReference type="PRINTS" id="PR01008">
    <property type="entry name" value="FLGLRINGFLGH"/>
</dbReference>
<sequence length="199" mass="21329">MKVKHILVITSLFFVVFICNQPVSQAQSLWSNSESGRAINLFADRRAHDIGDIVTIKIDESSSTSTTKAMSNGKSGSNSLGAGVGIFHFLAAASANQSDTFTANGSAKDTNSVSGTITVTVIDMQPNGNMIVQGTQSIWQNKNEHRITFRGIIRPDDIANDNTISSNLVADATLTFDGKGPLNAKQRQGILTQILNVLF</sequence>
<comment type="caution">
    <text evidence="9">The sequence shown here is derived from an EMBL/GenBank/DDBJ whole genome shotgun (WGS) entry which is preliminary data.</text>
</comment>
<name>A0A840UU82_9FIRM</name>
<evidence type="ECO:0000256" key="5">
    <source>
        <dbReference type="ARBA" id="ARBA00023143"/>
    </source>
</evidence>
<keyword evidence="5 7" id="KW-0975">Bacterial flagellum</keyword>
<keyword evidence="9" id="KW-0282">Flagellum</keyword>
<evidence type="ECO:0000256" key="2">
    <source>
        <dbReference type="ARBA" id="ARBA00006929"/>
    </source>
</evidence>
<protein>
    <recommendedName>
        <fullName evidence="7">Flagellar L-ring protein</fullName>
    </recommendedName>
    <alternativeName>
        <fullName evidence="7">Basal body L-ring protein</fullName>
    </alternativeName>
</protein>
<dbReference type="PANTHER" id="PTHR34933">
    <property type="entry name" value="FLAGELLAR L-RING PROTEIN"/>
    <property type="match status" value="1"/>
</dbReference>
<dbReference type="AlphaFoldDB" id="A0A840UU82"/>
<dbReference type="GO" id="GO:0009279">
    <property type="term" value="C:cell outer membrane"/>
    <property type="evidence" value="ECO:0007669"/>
    <property type="project" value="UniProtKB-SubCell"/>
</dbReference>
<keyword evidence="9" id="KW-0969">Cilium</keyword>
<dbReference type="Pfam" id="PF02107">
    <property type="entry name" value="FlgH"/>
    <property type="match status" value="1"/>
</dbReference>
<keyword evidence="4 7" id="KW-0472">Membrane</keyword>
<evidence type="ECO:0000256" key="8">
    <source>
        <dbReference type="SAM" id="SignalP"/>
    </source>
</evidence>
<feature type="signal peptide" evidence="8">
    <location>
        <begin position="1"/>
        <end position="26"/>
    </location>
</feature>
<comment type="function">
    <text evidence="1 7">Assembles around the rod to form the L-ring and probably protects the motor/basal body from shearing forces during rotation.</text>
</comment>
<evidence type="ECO:0000256" key="1">
    <source>
        <dbReference type="ARBA" id="ARBA00002591"/>
    </source>
</evidence>
<organism evidence="9 10">
    <name type="scientific">Pectinatus brassicae</name>
    <dbReference type="NCBI Taxonomy" id="862415"/>
    <lineage>
        <taxon>Bacteria</taxon>
        <taxon>Bacillati</taxon>
        <taxon>Bacillota</taxon>
        <taxon>Negativicutes</taxon>
        <taxon>Selenomonadales</taxon>
        <taxon>Selenomonadaceae</taxon>
        <taxon>Pectinatus</taxon>
    </lineage>
</organism>
<dbReference type="GO" id="GO:0009427">
    <property type="term" value="C:bacterial-type flagellum basal body, distal rod, L ring"/>
    <property type="evidence" value="ECO:0007669"/>
    <property type="project" value="InterPro"/>
</dbReference>
<dbReference type="RefSeq" id="WP_183861254.1">
    <property type="nucleotide sequence ID" value="NZ_JACHFH010000016.1"/>
</dbReference>
<evidence type="ECO:0000256" key="7">
    <source>
        <dbReference type="HAMAP-Rule" id="MF_00415"/>
    </source>
</evidence>
<dbReference type="GO" id="GO:0071973">
    <property type="term" value="P:bacterial-type flagellum-dependent cell motility"/>
    <property type="evidence" value="ECO:0007669"/>
    <property type="project" value="InterPro"/>
</dbReference>
<accession>A0A840UU82</accession>
<evidence type="ECO:0000256" key="6">
    <source>
        <dbReference type="ARBA" id="ARBA00023237"/>
    </source>
</evidence>
<dbReference type="EMBL" id="JACHFH010000016">
    <property type="protein sequence ID" value="MBB5336374.1"/>
    <property type="molecule type" value="Genomic_DNA"/>
</dbReference>
<evidence type="ECO:0000256" key="3">
    <source>
        <dbReference type="ARBA" id="ARBA00022729"/>
    </source>
</evidence>
<comment type="subcellular location">
    <subcellularLocation>
        <location evidence="7">Cell outer membrane</location>
    </subcellularLocation>
    <subcellularLocation>
        <location evidence="7">Bacterial flagellum basal body</location>
    </subcellularLocation>
</comment>
<dbReference type="InterPro" id="IPR000527">
    <property type="entry name" value="Flag_Lring"/>
</dbReference>
<keyword evidence="9" id="KW-0966">Cell projection</keyword>
<dbReference type="GO" id="GO:0003774">
    <property type="term" value="F:cytoskeletal motor activity"/>
    <property type="evidence" value="ECO:0007669"/>
    <property type="project" value="InterPro"/>
</dbReference>
<evidence type="ECO:0000313" key="9">
    <source>
        <dbReference type="EMBL" id="MBB5336374.1"/>
    </source>
</evidence>
<dbReference type="PANTHER" id="PTHR34933:SF1">
    <property type="entry name" value="FLAGELLAR L-RING PROTEIN"/>
    <property type="match status" value="1"/>
</dbReference>
<comment type="similarity">
    <text evidence="2 7">Belongs to the FlgH family.</text>
</comment>
<evidence type="ECO:0000256" key="4">
    <source>
        <dbReference type="ARBA" id="ARBA00023136"/>
    </source>
</evidence>
<proteinExistence type="inferred from homology"/>
<dbReference type="HAMAP" id="MF_00415">
    <property type="entry name" value="FlgH"/>
    <property type="match status" value="1"/>
</dbReference>
<reference evidence="9 10" key="1">
    <citation type="submission" date="2020-08" db="EMBL/GenBank/DDBJ databases">
        <title>Genomic Encyclopedia of Type Strains, Phase IV (KMG-IV): sequencing the most valuable type-strain genomes for metagenomic binning, comparative biology and taxonomic classification.</title>
        <authorList>
            <person name="Goeker M."/>
        </authorList>
    </citation>
    <scope>NUCLEOTIDE SEQUENCE [LARGE SCALE GENOMIC DNA]</scope>
    <source>
        <strain evidence="9 10">DSM 24661</strain>
    </source>
</reference>
<feature type="chain" id="PRO_5032398635" description="Flagellar L-ring protein" evidence="8">
    <location>
        <begin position="27"/>
        <end position="199"/>
    </location>
</feature>
<evidence type="ECO:0000313" key="10">
    <source>
        <dbReference type="Proteomes" id="UP000559117"/>
    </source>
</evidence>
<gene>
    <name evidence="7" type="primary">flgH</name>
    <name evidence="9" type="ORF">HNR32_001522</name>
</gene>
<dbReference type="Proteomes" id="UP000559117">
    <property type="component" value="Unassembled WGS sequence"/>
</dbReference>
<keyword evidence="3 8" id="KW-0732">Signal</keyword>